<accession>A0ABS8SR26</accession>
<keyword evidence="1" id="KW-0812">Transmembrane</keyword>
<keyword evidence="1" id="KW-1133">Transmembrane helix</keyword>
<organism evidence="2 3">
    <name type="scientific">Datura stramonium</name>
    <name type="common">Jimsonweed</name>
    <name type="synonym">Common thornapple</name>
    <dbReference type="NCBI Taxonomy" id="4076"/>
    <lineage>
        <taxon>Eukaryota</taxon>
        <taxon>Viridiplantae</taxon>
        <taxon>Streptophyta</taxon>
        <taxon>Embryophyta</taxon>
        <taxon>Tracheophyta</taxon>
        <taxon>Spermatophyta</taxon>
        <taxon>Magnoliopsida</taxon>
        <taxon>eudicotyledons</taxon>
        <taxon>Gunneridae</taxon>
        <taxon>Pentapetalae</taxon>
        <taxon>asterids</taxon>
        <taxon>lamiids</taxon>
        <taxon>Solanales</taxon>
        <taxon>Solanaceae</taxon>
        <taxon>Solanoideae</taxon>
        <taxon>Datureae</taxon>
        <taxon>Datura</taxon>
    </lineage>
</organism>
<proteinExistence type="predicted"/>
<reference evidence="2 3" key="1">
    <citation type="journal article" date="2021" name="BMC Genomics">
        <title>Datura genome reveals duplications of psychoactive alkaloid biosynthetic genes and high mutation rate following tissue culture.</title>
        <authorList>
            <person name="Rajewski A."/>
            <person name="Carter-House D."/>
            <person name="Stajich J."/>
            <person name="Litt A."/>
        </authorList>
    </citation>
    <scope>NUCLEOTIDE SEQUENCE [LARGE SCALE GENOMIC DNA]</scope>
    <source>
        <strain evidence="2">AR-01</strain>
    </source>
</reference>
<keyword evidence="3" id="KW-1185">Reference proteome</keyword>
<dbReference type="EMBL" id="JACEIK010000686">
    <property type="protein sequence ID" value="MCD7460907.1"/>
    <property type="molecule type" value="Genomic_DNA"/>
</dbReference>
<sequence>MRETPVKRQCGPKSGKKKNVFASYLRNTGANPRSSGVLHPYTRIHGRKFGKWKGNCKQPVKRTGPSQAQVGVINFELPLTCESPDRKTQDQRRRSLIGPIFDCRPVKHRRTTGPYLRNAGVVQMLLVIAFNSSHFLSSSI</sequence>
<feature type="transmembrane region" description="Helical" evidence="1">
    <location>
        <begin position="115"/>
        <end position="136"/>
    </location>
</feature>
<evidence type="ECO:0000256" key="1">
    <source>
        <dbReference type="SAM" id="Phobius"/>
    </source>
</evidence>
<evidence type="ECO:0008006" key="4">
    <source>
        <dbReference type="Google" id="ProtNLM"/>
    </source>
</evidence>
<name>A0ABS8SR26_DATST</name>
<dbReference type="Proteomes" id="UP000823775">
    <property type="component" value="Unassembled WGS sequence"/>
</dbReference>
<evidence type="ECO:0000313" key="3">
    <source>
        <dbReference type="Proteomes" id="UP000823775"/>
    </source>
</evidence>
<evidence type="ECO:0000313" key="2">
    <source>
        <dbReference type="EMBL" id="MCD7460907.1"/>
    </source>
</evidence>
<protein>
    <recommendedName>
        <fullName evidence="4">Ribosomal protein L2</fullName>
    </recommendedName>
</protein>
<comment type="caution">
    <text evidence="2">The sequence shown here is derived from an EMBL/GenBank/DDBJ whole genome shotgun (WGS) entry which is preliminary data.</text>
</comment>
<keyword evidence="1" id="KW-0472">Membrane</keyword>
<gene>
    <name evidence="2" type="ORF">HAX54_044737</name>
</gene>